<reference evidence="2 3" key="1">
    <citation type="journal article" date="2016" name="Appl. Environ. Microbiol.">
        <title>Lack of Overt Genome Reduction in the Bryostatin-Producing Bryozoan Symbiont "Candidatus Endobugula sertula".</title>
        <authorList>
            <person name="Miller I.J."/>
            <person name="Vanee N."/>
            <person name="Fong S.S."/>
            <person name="Lim-Fong G.E."/>
            <person name="Kwan J.C."/>
        </authorList>
    </citation>
    <scope>NUCLEOTIDE SEQUENCE [LARGE SCALE GENOMIC DNA]</scope>
    <source>
        <strain evidence="2">AB1-4</strain>
    </source>
</reference>
<dbReference type="AlphaFoldDB" id="A0A1D2QT34"/>
<dbReference type="EMBL" id="MDLC01000005">
    <property type="protein sequence ID" value="ODS24680.1"/>
    <property type="molecule type" value="Genomic_DNA"/>
</dbReference>
<sequence length="146" mass="16190">MLIPRKNSVVLLLAILSIVACSTVTGSIVIRDSNSTSTEVLTSGEDDVLMQPVPMNKPKPSSTSPLKNKLIKQSEEKLQDNDFKGAIALAERGLRIDRKEAYFYQLLAEAYELLGNKTQSVYFAKQGLRYAPKNSGVYQRLQILAQ</sequence>
<dbReference type="InterPro" id="IPR011990">
    <property type="entry name" value="TPR-like_helical_dom_sf"/>
</dbReference>
<proteinExistence type="predicted"/>
<dbReference type="Gene3D" id="1.25.40.10">
    <property type="entry name" value="Tetratricopeptide repeat domain"/>
    <property type="match status" value="1"/>
</dbReference>
<dbReference type="SUPFAM" id="SSF48452">
    <property type="entry name" value="TPR-like"/>
    <property type="match status" value="1"/>
</dbReference>
<dbReference type="Proteomes" id="UP000242502">
    <property type="component" value="Unassembled WGS sequence"/>
</dbReference>
<evidence type="ECO:0000256" key="1">
    <source>
        <dbReference type="SAM" id="MobiDB-lite"/>
    </source>
</evidence>
<accession>A0A1D2QT34</accession>
<evidence type="ECO:0000313" key="2">
    <source>
        <dbReference type="EMBL" id="ODS24680.1"/>
    </source>
</evidence>
<feature type="region of interest" description="Disordered" evidence="1">
    <location>
        <begin position="43"/>
        <end position="68"/>
    </location>
</feature>
<gene>
    <name evidence="2" type="ORF">AB835_02055</name>
</gene>
<evidence type="ECO:0000313" key="3">
    <source>
        <dbReference type="Proteomes" id="UP000242502"/>
    </source>
</evidence>
<organism evidence="2 3">
    <name type="scientific">Candidatus Endobugula sertula</name>
    <name type="common">Bugula neritina bacterial symbiont</name>
    <dbReference type="NCBI Taxonomy" id="62101"/>
    <lineage>
        <taxon>Bacteria</taxon>
        <taxon>Pseudomonadati</taxon>
        <taxon>Pseudomonadota</taxon>
        <taxon>Gammaproteobacteria</taxon>
        <taxon>Cellvibrionales</taxon>
        <taxon>Cellvibrionaceae</taxon>
        <taxon>Candidatus Endobugula</taxon>
    </lineage>
</organism>
<comment type="caution">
    <text evidence="2">The sequence shown here is derived from an EMBL/GenBank/DDBJ whole genome shotgun (WGS) entry which is preliminary data.</text>
</comment>
<dbReference type="PROSITE" id="PS51257">
    <property type="entry name" value="PROKAR_LIPOPROTEIN"/>
    <property type="match status" value="1"/>
</dbReference>
<dbReference type="STRING" id="62101.AB835_02055"/>
<name>A0A1D2QT34_9GAMM</name>
<protein>
    <submittedName>
        <fullName evidence="2">Uncharacterized protein</fullName>
    </submittedName>
</protein>